<name>A0ABQ5B921_9ASTR</name>
<organism evidence="1 2">
    <name type="scientific">Tanacetum coccineum</name>
    <dbReference type="NCBI Taxonomy" id="301880"/>
    <lineage>
        <taxon>Eukaryota</taxon>
        <taxon>Viridiplantae</taxon>
        <taxon>Streptophyta</taxon>
        <taxon>Embryophyta</taxon>
        <taxon>Tracheophyta</taxon>
        <taxon>Spermatophyta</taxon>
        <taxon>Magnoliopsida</taxon>
        <taxon>eudicotyledons</taxon>
        <taxon>Gunneridae</taxon>
        <taxon>Pentapetalae</taxon>
        <taxon>asterids</taxon>
        <taxon>campanulids</taxon>
        <taxon>Asterales</taxon>
        <taxon>Asteraceae</taxon>
        <taxon>Asteroideae</taxon>
        <taxon>Anthemideae</taxon>
        <taxon>Anthemidinae</taxon>
        <taxon>Tanacetum</taxon>
    </lineage>
</organism>
<sequence>MRQTMFPNTDLDGRDVVMPNVILPQVQATQDVEDTHVTLTREAIANYDVFEAPASRSLKQVSMDEQAEEEEVHIFPAHPHDWFQQLHDLPSLIMHGISQIDKFALWGNLHWGKKRKSSLCIADLKGISSVMSIQKDEIIDVTKSVWRSYFGALKAFEETQTSQKALDTYRSISEKTRRLYTILRSKEDSLREQRQEEQIDTHCRIHKFSDGT</sequence>
<evidence type="ECO:0000313" key="2">
    <source>
        <dbReference type="Proteomes" id="UP001151760"/>
    </source>
</evidence>
<comment type="caution">
    <text evidence="1">The sequence shown here is derived from an EMBL/GenBank/DDBJ whole genome shotgun (WGS) entry which is preliminary data.</text>
</comment>
<keyword evidence="2" id="KW-1185">Reference proteome</keyword>
<dbReference type="Proteomes" id="UP001151760">
    <property type="component" value="Unassembled WGS sequence"/>
</dbReference>
<proteinExistence type="predicted"/>
<evidence type="ECO:0000313" key="1">
    <source>
        <dbReference type="EMBL" id="GJT09991.1"/>
    </source>
</evidence>
<protein>
    <submittedName>
        <fullName evidence="1">Uncharacterized protein</fullName>
    </submittedName>
</protein>
<gene>
    <name evidence="1" type="ORF">Tco_0857033</name>
</gene>
<reference evidence="1" key="1">
    <citation type="journal article" date="2022" name="Int. J. Mol. Sci.">
        <title>Draft Genome of Tanacetum Coccineum: Genomic Comparison of Closely Related Tanacetum-Family Plants.</title>
        <authorList>
            <person name="Yamashiro T."/>
            <person name="Shiraishi A."/>
            <person name="Nakayama K."/>
            <person name="Satake H."/>
        </authorList>
    </citation>
    <scope>NUCLEOTIDE SEQUENCE</scope>
</reference>
<dbReference type="EMBL" id="BQNB010012954">
    <property type="protein sequence ID" value="GJT09991.1"/>
    <property type="molecule type" value="Genomic_DNA"/>
</dbReference>
<reference evidence="1" key="2">
    <citation type="submission" date="2022-01" db="EMBL/GenBank/DDBJ databases">
        <authorList>
            <person name="Yamashiro T."/>
            <person name="Shiraishi A."/>
            <person name="Satake H."/>
            <person name="Nakayama K."/>
        </authorList>
    </citation>
    <scope>NUCLEOTIDE SEQUENCE</scope>
</reference>
<accession>A0ABQ5B921</accession>